<comment type="subcellular location">
    <subcellularLocation>
        <location evidence="1">Mitochondrion</location>
    </subcellularLocation>
</comment>
<dbReference type="Proteomes" id="UP001283361">
    <property type="component" value="Unassembled WGS sequence"/>
</dbReference>
<reference evidence="8" key="1">
    <citation type="journal article" date="2023" name="G3 (Bethesda)">
        <title>A reference genome for the long-term kleptoplast-retaining sea slug Elysia crispata morphotype clarki.</title>
        <authorList>
            <person name="Eastman K.E."/>
            <person name="Pendleton A.L."/>
            <person name="Shaikh M.A."/>
            <person name="Suttiyut T."/>
            <person name="Ogas R."/>
            <person name="Tomko P."/>
            <person name="Gavelis G."/>
            <person name="Widhalm J.R."/>
            <person name="Wisecaver J.H."/>
        </authorList>
    </citation>
    <scope>NUCLEOTIDE SEQUENCE</scope>
    <source>
        <strain evidence="8">ECLA1</strain>
    </source>
</reference>
<dbReference type="Gene3D" id="3.30.1360.120">
    <property type="entry name" value="Probable tRNA modification gtpase trme, domain 1"/>
    <property type="match status" value="1"/>
</dbReference>
<dbReference type="GO" id="GO:0002098">
    <property type="term" value="P:tRNA wobble uridine modification"/>
    <property type="evidence" value="ECO:0007669"/>
    <property type="project" value="TreeGrafter"/>
</dbReference>
<evidence type="ECO:0000256" key="5">
    <source>
        <dbReference type="ARBA" id="ARBA00023134"/>
    </source>
</evidence>
<evidence type="ECO:0000313" key="8">
    <source>
        <dbReference type="EMBL" id="KAK3775095.1"/>
    </source>
</evidence>
<dbReference type="HAMAP" id="MF_00379">
    <property type="entry name" value="GTPase_MnmE"/>
    <property type="match status" value="1"/>
</dbReference>
<proteinExistence type="inferred from homology"/>
<dbReference type="InterPro" id="IPR005225">
    <property type="entry name" value="Small_GTP-bd"/>
</dbReference>
<keyword evidence="3 6" id="KW-0819">tRNA processing</keyword>
<dbReference type="GO" id="GO:0005739">
    <property type="term" value="C:mitochondrion"/>
    <property type="evidence" value="ECO:0007669"/>
    <property type="project" value="UniProtKB-SubCell"/>
</dbReference>
<dbReference type="Gene3D" id="1.20.120.430">
    <property type="entry name" value="tRNA modification GTPase MnmE domain 2"/>
    <property type="match status" value="1"/>
</dbReference>
<gene>
    <name evidence="8" type="ORF">RRG08_048305</name>
</gene>
<dbReference type="InterPro" id="IPR004520">
    <property type="entry name" value="GTPase_MnmE"/>
</dbReference>
<dbReference type="SUPFAM" id="SSF116878">
    <property type="entry name" value="TrmE connector domain"/>
    <property type="match status" value="1"/>
</dbReference>
<dbReference type="InterPro" id="IPR027266">
    <property type="entry name" value="TrmE/GcvT-like"/>
</dbReference>
<dbReference type="CDD" id="cd14858">
    <property type="entry name" value="TrmE_N"/>
    <property type="match status" value="1"/>
</dbReference>
<dbReference type="EMBL" id="JAWDGP010003357">
    <property type="protein sequence ID" value="KAK3775095.1"/>
    <property type="molecule type" value="Genomic_DNA"/>
</dbReference>
<evidence type="ECO:0000256" key="6">
    <source>
        <dbReference type="RuleBase" id="RU003313"/>
    </source>
</evidence>
<dbReference type="PROSITE" id="PS51709">
    <property type="entry name" value="G_TRME"/>
    <property type="match status" value="1"/>
</dbReference>
<dbReference type="Pfam" id="PF12631">
    <property type="entry name" value="MnmE_helical"/>
    <property type="match status" value="1"/>
</dbReference>
<name>A0AAE1DMB6_9GAST</name>
<dbReference type="NCBIfam" id="NF003661">
    <property type="entry name" value="PRK05291.1-3"/>
    <property type="match status" value="1"/>
</dbReference>
<dbReference type="Gene3D" id="3.40.50.300">
    <property type="entry name" value="P-loop containing nucleotide triphosphate hydrolases"/>
    <property type="match status" value="1"/>
</dbReference>
<dbReference type="SUPFAM" id="SSF52540">
    <property type="entry name" value="P-loop containing nucleoside triphosphate hydrolases"/>
    <property type="match status" value="1"/>
</dbReference>
<feature type="domain" description="TrmE-type G" evidence="7">
    <location>
        <begin position="250"/>
        <end position="436"/>
    </location>
</feature>
<evidence type="ECO:0000256" key="2">
    <source>
        <dbReference type="ARBA" id="ARBA00011043"/>
    </source>
</evidence>
<evidence type="ECO:0000259" key="7">
    <source>
        <dbReference type="PROSITE" id="PS51709"/>
    </source>
</evidence>
<dbReference type="InterPro" id="IPR027417">
    <property type="entry name" value="P-loop_NTPase"/>
</dbReference>
<keyword evidence="5 6" id="KW-0342">GTP-binding</keyword>
<dbReference type="NCBIfam" id="TIGR00450">
    <property type="entry name" value="mnmE_trmE_thdF"/>
    <property type="match status" value="1"/>
</dbReference>
<comment type="caution">
    <text evidence="8">The sequence shown here is derived from an EMBL/GenBank/DDBJ whole genome shotgun (WGS) entry which is preliminary data.</text>
</comment>
<evidence type="ECO:0000256" key="3">
    <source>
        <dbReference type="ARBA" id="ARBA00022694"/>
    </source>
</evidence>
<dbReference type="PANTHER" id="PTHR42714">
    <property type="entry name" value="TRNA MODIFICATION GTPASE GTPBP3"/>
    <property type="match status" value="1"/>
</dbReference>
<evidence type="ECO:0000313" key="9">
    <source>
        <dbReference type="Proteomes" id="UP001283361"/>
    </source>
</evidence>
<dbReference type="CDD" id="cd04164">
    <property type="entry name" value="trmE"/>
    <property type="match status" value="1"/>
</dbReference>
<dbReference type="AlphaFoldDB" id="A0AAE1DMB6"/>
<organism evidence="8 9">
    <name type="scientific">Elysia crispata</name>
    <name type="common">lettuce slug</name>
    <dbReference type="NCBI Taxonomy" id="231223"/>
    <lineage>
        <taxon>Eukaryota</taxon>
        <taxon>Metazoa</taxon>
        <taxon>Spiralia</taxon>
        <taxon>Lophotrochozoa</taxon>
        <taxon>Mollusca</taxon>
        <taxon>Gastropoda</taxon>
        <taxon>Heterobranchia</taxon>
        <taxon>Euthyneura</taxon>
        <taxon>Panpulmonata</taxon>
        <taxon>Sacoglossa</taxon>
        <taxon>Placobranchoidea</taxon>
        <taxon>Plakobranchidae</taxon>
        <taxon>Elysia</taxon>
    </lineage>
</organism>
<dbReference type="InterPro" id="IPR025867">
    <property type="entry name" value="MnmE_helical"/>
</dbReference>
<dbReference type="GO" id="GO:0005525">
    <property type="term" value="F:GTP binding"/>
    <property type="evidence" value="ECO:0007669"/>
    <property type="project" value="UniProtKB-KW"/>
</dbReference>
<keyword evidence="9" id="KW-1185">Reference proteome</keyword>
<dbReference type="InterPro" id="IPR027368">
    <property type="entry name" value="MnmE_dom2"/>
</dbReference>
<comment type="similarity">
    <text evidence="2 6">Belongs to the TRAFAC class TrmE-Era-EngA-EngB-Septin-like GTPase superfamily. TrmE GTPase family.</text>
</comment>
<dbReference type="GO" id="GO:0003924">
    <property type="term" value="F:GTPase activity"/>
    <property type="evidence" value="ECO:0007669"/>
    <property type="project" value="InterPro"/>
</dbReference>
<dbReference type="GO" id="GO:0030488">
    <property type="term" value="P:tRNA methylation"/>
    <property type="evidence" value="ECO:0007669"/>
    <property type="project" value="TreeGrafter"/>
</dbReference>
<dbReference type="InterPro" id="IPR006073">
    <property type="entry name" value="GTP-bd"/>
</dbReference>
<dbReference type="Pfam" id="PF10396">
    <property type="entry name" value="TrmE_N"/>
    <property type="match status" value="1"/>
</dbReference>
<protein>
    <recommendedName>
        <fullName evidence="7">TrmE-type G domain-containing protein</fullName>
    </recommendedName>
</protein>
<accession>A0AAE1DMB6</accession>
<dbReference type="FunFam" id="3.30.1360.120:FF:000007">
    <property type="entry name" value="tRNA modification GTPase GTPBP3, mitochondrial"/>
    <property type="match status" value="1"/>
</dbReference>
<sequence>MCAFALRHLLHKALKKTFTKRLAGAQSVMTYRNYGSRTIFALSSGSTKCAVAVLRVSGPNSAIALQQICGGLPKQRVASLRKLHDPISKELLDKSLVIWFPGPQSFTGEDCAEFHVHGGPAVVKSVLTAFSSIPGLFPAQPGEFTKQAFLNGKLDLTEVEGLGDLIHAETEAQRKQALRQMDGDLGALYSSWRQGLLKCLANIEAFIDFHEEENIEDDILESVSSVVNILKDDILKHLSDSRCGERLREGLSVVIAGEPNVGKSSLLNSICQRPAAIVSPIAGTTRDIVETALNIAGYPVLLSDTAGLRETNDPIEKEGVNRAMDRMVSSDLKILVVDAIKQLNILTGEIQLTDFVVSKMEELRLLDKSQSYEDISRGDLSCTVVVLNKMDLVHSVDVSRFLERHGDHVCTISCLTGQGFDDFMEKLVKKIKNLCGDPLQGSPSLTHTRYRYHLEQCHLHLHNFHDLMSDDVVLAAEKLRLAVGEVGQITGAVSAEDILDVIFRDFCIGK</sequence>
<dbReference type="InterPro" id="IPR031168">
    <property type="entry name" value="G_TrmE"/>
</dbReference>
<dbReference type="InterPro" id="IPR018948">
    <property type="entry name" value="GTP-bd_TrmE_N"/>
</dbReference>
<evidence type="ECO:0000256" key="1">
    <source>
        <dbReference type="ARBA" id="ARBA00004173"/>
    </source>
</evidence>
<evidence type="ECO:0000256" key="4">
    <source>
        <dbReference type="ARBA" id="ARBA00022741"/>
    </source>
</evidence>
<dbReference type="PANTHER" id="PTHR42714:SF2">
    <property type="entry name" value="TRNA MODIFICATION GTPASE GTPBP3, MITOCHONDRIAL"/>
    <property type="match status" value="1"/>
</dbReference>
<dbReference type="Pfam" id="PF01926">
    <property type="entry name" value="MMR_HSR1"/>
    <property type="match status" value="1"/>
</dbReference>
<dbReference type="NCBIfam" id="TIGR00231">
    <property type="entry name" value="small_GTP"/>
    <property type="match status" value="1"/>
</dbReference>
<keyword evidence="4 6" id="KW-0547">Nucleotide-binding</keyword>